<organism evidence="1 2">
    <name type="scientific">Sphaerodactylus townsendi</name>
    <dbReference type="NCBI Taxonomy" id="933632"/>
    <lineage>
        <taxon>Eukaryota</taxon>
        <taxon>Metazoa</taxon>
        <taxon>Chordata</taxon>
        <taxon>Craniata</taxon>
        <taxon>Vertebrata</taxon>
        <taxon>Euteleostomi</taxon>
        <taxon>Lepidosauria</taxon>
        <taxon>Squamata</taxon>
        <taxon>Bifurcata</taxon>
        <taxon>Gekkota</taxon>
        <taxon>Sphaerodactylidae</taxon>
        <taxon>Sphaerodactylus</taxon>
    </lineage>
</organism>
<dbReference type="EMBL" id="CM037625">
    <property type="protein sequence ID" value="KAH7998685.1"/>
    <property type="molecule type" value="Genomic_DNA"/>
</dbReference>
<keyword evidence="2" id="KW-1185">Reference proteome</keyword>
<proteinExistence type="predicted"/>
<dbReference type="Proteomes" id="UP000827872">
    <property type="component" value="Linkage Group LG12"/>
</dbReference>
<comment type="caution">
    <text evidence="1">The sequence shown here is derived from an EMBL/GenBank/DDBJ whole genome shotgun (WGS) entry which is preliminary data.</text>
</comment>
<reference evidence="1" key="1">
    <citation type="submission" date="2021-08" db="EMBL/GenBank/DDBJ databases">
        <title>The first chromosome-level gecko genome reveals the dynamic sex chromosomes of Neotropical dwarf geckos (Sphaerodactylidae: Sphaerodactylus).</title>
        <authorList>
            <person name="Pinto B.J."/>
            <person name="Keating S.E."/>
            <person name="Gamble T."/>
        </authorList>
    </citation>
    <scope>NUCLEOTIDE SEQUENCE</scope>
    <source>
        <strain evidence="1">TG3544</strain>
    </source>
</reference>
<protein>
    <submittedName>
        <fullName evidence="1">Uncharacterized protein</fullName>
    </submittedName>
</protein>
<sequence length="163" mass="17517">MEMVVAELETVVELVGQEIQKAELVGPVSPMVSVAQEYQLVEPVALQLVELVALHWRHHPAALDVVLPVLHLRLAQPHQPELLLGDHQPQPRQQVAVSSQIILNNCAEPTPSMAGSKGNHTTSNSGWDTNDGGNSGAHQKPPLKDIFTLAPDRGPKISAGSYG</sequence>
<evidence type="ECO:0000313" key="2">
    <source>
        <dbReference type="Proteomes" id="UP000827872"/>
    </source>
</evidence>
<name>A0ACB8F0X4_9SAUR</name>
<gene>
    <name evidence="1" type="ORF">K3G42_018972</name>
</gene>
<evidence type="ECO:0000313" key="1">
    <source>
        <dbReference type="EMBL" id="KAH7998685.1"/>
    </source>
</evidence>
<accession>A0ACB8F0X4</accession>